<dbReference type="OrthoDB" id="18388at2759"/>
<dbReference type="AlphaFoldDB" id="L8HJF5"/>
<reference evidence="1 2" key="1">
    <citation type="journal article" date="2013" name="Genome Biol.">
        <title>Genome of Acanthamoeba castellanii highlights extensive lateral gene transfer and early evolution of tyrosine kinase signaling.</title>
        <authorList>
            <person name="Clarke M."/>
            <person name="Lohan A.J."/>
            <person name="Liu B."/>
            <person name="Lagkouvardos I."/>
            <person name="Roy S."/>
            <person name="Zafar N."/>
            <person name="Bertelli C."/>
            <person name="Schilde C."/>
            <person name="Kianianmomeni A."/>
            <person name="Burglin T.R."/>
            <person name="Frech C."/>
            <person name="Turcotte B."/>
            <person name="Kopec K.O."/>
            <person name="Synnott J.M."/>
            <person name="Choo C."/>
            <person name="Paponov I."/>
            <person name="Finkler A."/>
            <person name="Soon Heng Tan C."/>
            <person name="Hutchins A.P."/>
            <person name="Weinmeier T."/>
            <person name="Rattei T."/>
            <person name="Chu J.S."/>
            <person name="Gimenez G."/>
            <person name="Irimia M."/>
            <person name="Rigden D.J."/>
            <person name="Fitzpatrick D.A."/>
            <person name="Lorenzo-Morales J."/>
            <person name="Bateman A."/>
            <person name="Chiu C.H."/>
            <person name="Tang P."/>
            <person name="Hegemann P."/>
            <person name="Fromm H."/>
            <person name="Raoult D."/>
            <person name="Greub G."/>
            <person name="Miranda-Saavedra D."/>
            <person name="Chen N."/>
            <person name="Nash P."/>
            <person name="Ginger M.L."/>
            <person name="Horn M."/>
            <person name="Schaap P."/>
            <person name="Caler L."/>
            <person name="Loftus B."/>
        </authorList>
    </citation>
    <scope>NUCLEOTIDE SEQUENCE [LARGE SCALE GENOMIC DNA]</scope>
    <source>
        <strain evidence="1 2">Neff</strain>
    </source>
</reference>
<name>L8HJF5_ACACF</name>
<dbReference type="EMBL" id="KB007811">
    <property type="protein sequence ID" value="ELR24823.1"/>
    <property type="molecule type" value="Genomic_DNA"/>
</dbReference>
<dbReference type="InterPro" id="IPR037379">
    <property type="entry name" value="WDR74/Nsa1"/>
</dbReference>
<sequence length="343" mass="37359">MRAILATDTGLIKVVDVVREKTEDGSAGEEKVAFTTQWGATQAKSEEIHCMRAYHGQKDQVLVGRAGGRVEAINVSTGVKVGSVVDPKAPTKLGDKWVGVETAAWAPNRAVGWYTTGRGVVCSFGDDENDVDSKTVVHNGSVVKEFALTTAPIGAFRLHPTAPQAALGGKGVDLRLVEVENGKQVWTAKNVPNDFLDMPVPVWVTDLGFLPDDPRRIAVVTGYHQIRVYDVKAQRRPTIDFELKQLPHAFSCIVPSADPNVIALGDTHGNVVEIDLRNKNIKGLYRGIAGSVRSIAYGPDGKTIVAASLDRFLRVFSTAGPLRKLQHKVHKHTHTHTRAWRRS</sequence>
<organism evidence="1 2">
    <name type="scientific">Acanthamoeba castellanii (strain ATCC 30010 / Neff)</name>
    <dbReference type="NCBI Taxonomy" id="1257118"/>
    <lineage>
        <taxon>Eukaryota</taxon>
        <taxon>Amoebozoa</taxon>
        <taxon>Discosea</taxon>
        <taxon>Longamoebia</taxon>
        <taxon>Centramoebida</taxon>
        <taxon>Acanthamoebidae</taxon>
        <taxon>Acanthamoeba</taxon>
    </lineage>
</organism>
<dbReference type="RefSeq" id="XP_004356723.1">
    <property type="nucleotide sequence ID" value="XM_004356670.1"/>
</dbReference>
<dbReference type="PANTHER" id="PTHR16038">
    <property type="entry name" value="NOP SEVEN ASSOCIATED PROTEIN 1"/>
    <property type="match status" value="1"/>
</dbReference>
<proteinExistence type="predicted"/>
<gene>
    <name evidence="1" type="ORF">ACA1_174850</name>
</gene>
<dbReference type="InterPro" id="IPR015943">
    <property type="entry name" value="WD40/YVTN_repeat-like_dom_sf"/>
</dbReference>
<dbReference type="GeneID" id="14925852"/>
<dbReference type="SMART" id="SM00320">
    <property type="entry name" value="WD40"/>
    <property type="match status" value="2"/>
</dbReference>
<keyword evidence="2" id="KW-1185">Reference proteome</keyword>
<dbReference type="InterPro" id="IPR011047">
    <property type="entry name" value="Quinoprotein_ADH-like_sf"/>
</dbReference>
<dbReference type="InterPro" id="IPR001680">
    <property type="entry name" value="WD40_rpt"/>
</dbReference>
<dbReference type="VEuPathDB" id="AmoebaDB:ACA1_174850"/>
<dbReference type="STRING" id="1257118.L8HJF5"/>
<dbReference type="GO" id="GO:0042273">
    <property type="term" value="P:ribosomal large subunit biogenesis"/>
    <property type="evidence" value="ECO:0007669"/>
    <property type="project" value="InterPro"/>
</dbReference>
<dbReference type="OMA" id="THTRAWR"/>
<protein>
    <submittedName>
        <fullName evidence="1">WD repeatcontaining protein 74, putative</fullName>
    </submittedName>
</protein>
<dbReference type="Proteomes" id="UP000011083">
    <property type="component" value="Unassembled WGS sequence"/>
</dbReference>
<dbReference type="KEGG" id="acan:ACA1_174850"/>
<dbReference type="PANTHER" id="PTHR16038:SF4">
    <property type="entry name" value="WD REPEAT-CONTAINING PROTEIN 74"/>
    <property type="match status" value="1"/>
</dbReference>
<dbReference type="Gene3D" id="2.130.10.10">
    <property type="entry name" value="YVTN repeat-like/Quinoprotein amine dehydrogenase"/>
    <property type="match status" value="2"/>
</dbReference>
<dbReference type="GO" id="GO:0005730">
    <property type="term" value="C:nucleolus"/>
    <property type="evidence" value="ECO:0007669"/>
    <property type="project" value="InterPro"/>
</dbReference>
<dbReference type="SUPFAM" id="SSF50998">
    <property type="entry name" value="Quinoprotein alcohol dehydrogenase-like"/>
    <property type="match status" value="1"/>
</dbReference>
<evidence type="ECO:0000313" key="1">
    <source>
        <dbReference type="EMBL" id="ELR24823.1"/>
    </source>
</evidence>
<dbReference type="GO" id="GO:0030687">
    <property type="term" value="C:preribosome, large subunit precursor"/>
    <property type="evidence" value="ECO:0007669"/>
    <property type="project" value="TreeGrafter"/>
</dbReference>
<evidence type="ECO:0000313" key="2">
    <source>
        <dbReference type="Proteomes" id="UP000011083"/>
    </source>
</evidence>
<accession>L8HJF5</accession>